<dbReference type="Proteomes" id="UP001224644">
    <property type="component" value="Unassembled WGS sequence"/>
</dbReference>
<keyword evidence="2" id="KW-1185">Reference proteome</keyword>
<name>A0ABT8BIH2_9HYPH</name>
<evidence type="ECO:0000313" key="2">
    <source>
        <dbReference type="Proteomes" id="UP001224644"/>
    </source>
</evidence>
<dbReference type="RefSeq" id="WP_238223112.1">
    <property type="nucleotide sequence ID" value="NZ_BPQD01000003.1"/>
</dbReference>
<accession>A0ABT8BIH2</accession>
<reference evidence="2" key="1">
    <citation type="journal article" date="2019" name="Int. J. Syst. Evol. Microbiol.">
        <title>The Global Catalogue of Microorganisms (GCM) 10K type strain sequencing project: providing services to taxonomists for standard genome sequencing and annotation.</title>
        <authorList>
            <consortium name="The Broad Institute Genomics Platform"/>
            <consortium name="The Broad Institute Genome Sequencing Center for Infectious Disease"/>
            <person name="Wu L."/>
            <person name="Ma J."/>
        </authorList>
    </citation>
    <scope>NUCLEOTIDE SEQUENCE [LARGE SCALE GENOMIC DNA]</scope>
    <source>
        <strain evidence="2">CECT 7069</strain>
    </source>
</reference>
<proteinExistence type="predicted"/>
<sequence>MTPWDRSMAESFAEVSSEVRRKFLKIMSGRIPQSLFVGNEAADFSPGEDPVRALLFPKHS</sequence>
<gene>
    <name evidence="1" type="ORF">QWZ12_10510</name>
</gene>
<dbReference type="EMBL" id="JAUFPX010000006">
    <property type="protein sequence ID" value="MDN3591045.1"/>
    <property type="molecule type" value="Genomic_DNA"/>
</dbReference>
<comment type="caution">
    <text evidence="1">The sequence shown here is derived from an EMBL/GenBank/DDBJ whole genome shotgun (WGS) entry which is preliminary data.</text>
</comment>
<protein>
    <submittedName>
        <fullName evidence="1">Uncharacterized protein</fullName>
    </submittedName>
</protein>
<organism evidence="1 2">
    <name type="scientific">Methylobacterium adhaesivum</name>
    <dbReference type="NCBI Taxonomy" id="333297"/>
    <lineage>
        <taxon>Bacteria</taxon>
        <taxon>Pseudomonadati</taxon>
        <taxon>Pseudomonadota</taxon>
        <taxon>Alphaproteobacteria</taxon>
        <taxon>Hyphomicrobiales</taxon>
        <taxon>Methylobacteriaceae</taxon>
        <taxon>Methylobacterium</taxon>
    </lineage>
</organism>
<evidence type="ECO:0000313" key="1">
    <source>
        <dbReference type="EMBL" id="MDN3591045.1"/>
    </source>
</evidence>